<organism evidence="10 11">
    <name type="scientific">Mythimna separata</name>
    <name type="common">Oriental armyworm</name>
    <name type="synonym">Pseudaletia separata</name>
    <dbReference type="NCBI Taxonomy" id="271217"/>
    <lineage>
        <taxon>Eukaryota</taxon>
        <taxon>Metazoa</taxon>
        <taxon>Ecdysozoa</taxon>
        <taxon>Arthropoda</taxon>
        <taxon>Hexapoda</taxon>
        <taxon>Insecta</taxon>
        <taxon>Pterygota</taxon>
        <taxon>Neoptera</taxon>
        <taxon>Endopterygota</taxon>
        <taxon>Lepidoptera</taxon>
        <taxon>Glossata</taxon>
        <taxon>Ditrysia</taxon>
        <taxon>Noctuoidea</taxon>
        <taxon>Noctuidae</taxon>
        <taxon>Noctuinae</taxon>
        <taxon>Hadenini</taxon>
        <taxon>Mythimna</taxon>
    </lineage>
</organism>
<evidence type="ECO:0008006" key="12">
    <source>
        <dbReference type="Google" id="ProtNLM"/>
    </source>
</evidence>
<feature type="compositionally biased region" description="Polar residues" evidence="6">
    <location>
        <begin position="547"/>
        <end position="558"/>
    </location>
</feature>
<comment type="subcellular location">
    <subcellularLocation>
        <location evidence="2">Cytoplasm</location>
    </subcellularLocation>
    <subcellularLocation>
        <location evidence="1">Nucleus</location>
    </subcellularLocation>
</comment>
<dbReference type="GO" id="GO:0042162">
    <property type="term" value="F:telomeric DNA binding"/>
    <property type="evidence" value="ECO:0007669"/>
    <property type="project" value="TreeGrafter"/>
</dbReference>
<reference evidence="10" key="1">
    <citation type="submission" date="2023-03" db="EMBL/GenBank/DDBJ databases">
        <title>Chromosome-level genomes of two armyworms, Mythimna separata and Mythimna loreyi, provide insights into the biosynthesis and reception of sex pheromones.</title>
        <authorList>
            <person name="Zhao H."/>
        </authorList>
    </citation>
    <scope>NUCLEOTIDE SEQUENCE</scope>
    <source>
        <strain evidence="10">BeijingLab</strain>
        <tissue evidence="10">Pupa</tissue>
    </source>
</reference>
<feature type="compositionally biased region" description="Basic and acidic residues" evidence="6">
    <location>
        <begin position="236"/>
        <end position="254"/>
    </location>
</feature>
<feature type="compositionally biased region" description="Polar residues" evidence="6">
    <location>
        <begin position="580"/>
        <end position="599"/>
    </location>
</feature>
<evidence type="ECO:0000256" key="5">
    <source>
        <dbReference type="ARBA" id="ARBA00023242"/>
    </source>
</evidence>
<dbReference type="Gene3D" id="3.40.50.1010">
    <property type="entry name" value="5'-nuclease"/>
    <property type="match status" value="2"/>
</dbReference>
<dbReference type="Pfam" id="PF13638">
    <property type="entry name" value="PIN_4"/>
    <property type="match status" value="2"/>
</dbReference>
<feature type="compositionally biased region" description="Low complexity" evidence="6">
    <location>
        <begin position="606"/>
        <end position="624"/>
    </location>
</feature>
<feature type="compositionally biased region" description="Low complexity" evidence="6">
    <location>
        <begin position="649"/>
        <end position="668"/>
    </location>
</feature>
<feature type="domain" description="Telomerase activating protein Est1-like N-terminal" evidence="8">
    <location>
        <begin position="876"/>
        <end position="980"/>
    </location>
</feature>
<feature type="region of interest" description="Disordered" evidence="6">
    <location>
        <begin position="1386"/>
        <end position="1423"/>
    </location>
</feature>
<feature type="compositionally biased region" description="Low complexity" evidence="6">
    <location>
        <begin position="194"/>
        <end position="209"/>
    </location>
</feature>
<feature type="region of interest" description="Disordered" evidence="6">
    <location>
        <begin position="1885"/>
        <end position="1907"/>
    </location>
</feature>
<sequence>MDDDLKEYRRNKPQQKFYKPGSGPLRRSSYGLDAKMDTNDIDGGSKSRNQNYYGSQNSITDDLNDTYKGTNMRHKKPEQQLYVPKSGDSCSDNGRQSKVPMRCDNSSQYVNRRMSDNPDRQGSGSYSRGASKRDRVFADYHHKDGTNNDINYNRQYRQASETRSISPTHMQDQNSVDRNRDSRSMDTSAGRHMSSSGGKPPSGRRNSSGYTSDSSRPKYMVNLDNIPPRFRKKFLEQSGHHSFDSADQIRRDKYSSNQSVQPTYNQDTYYNMTNWSQTLPSRGRGRLRDNEGFDREKFISTYLKNYDQNSRKSTPSSSYLNLYDTNSVENKHDANEKVNTGPSSTESQEFHDASQNGTSSMANTISSSQLEQQKQETDNEHDSETTSQISATLLDISNLDWTEEVEKNIKLDDVCDTSTSFSQPLKKSVQDDIKPEIRESKRSGRPRRKDRRSSSRGLRNNEKKSERTRKDSTASVQHEPERPRKDSNVSIQHEIIHSGLKQRERERRDSHRSNRSSTIGNSRDDLDRWRSLRSYSREQSTEGRIVSQCNSRDTSANRALSPRDTDGFRIPSAMSKSAAWLSSTNQKKSNSSWANGRTSSIERGRQSPAPSQPGAAAAPEPGSGRRSRKRSGRRSENRERRRGRNSDLQNAQQPQHPQHAQHQQGQHQQHAHHQQHSQNSQHTPSGAPAPQSSSHGPSSGTLSWREEILESKKFNSHDKHPESSNSRNKHNTDSSTSQPGIIMLPQASITHMQKDLGRGGSVETQKTLFDHHNPSKPIIVQTSPNKIDIRMERGMKESSSRGSAGYEANDAARAVRHRALLQEVDRLDVILQTHILRGPLGLAHHWPDVVETRCSLQKALHRLLMSDLKYCQADNIEHHFWKILYYNFIEPLRKSFSQITPEDKPEIVKLINVIIEEGNSFFENLVQMLEKTYKFNVDDYINDNHVLPPKGLGYVGLALISVQKIYVFLGDLARYKEQVNETNNYAKSKFWYTKAQQINPKNGRPYNQLAILAIYARRKLDAVYYYMRSLMSSNPFHSARESLLSLFDENRKKYEAAERKRRAALEVTKSGESGAGGAEGAAGMKREVWVRPSGHRTTTFRPASRDEQLASMTSVELNKNFITSYLHVHGKLITKIGMETFYESASMMLRQFRSLLHRQPLPTPAARLLQLTALNMFAVETTAASLKEGNSGERSAWLECALGVSLLMFGAMLERCCALLPEAPQSQHHTDALLLLPAIKVWSDWMLCHSSIWNPPPSFDSFEIGADNDPWDWLAKLMNILESLDDKSIEFENEMKEGYVCVRLPEDASLGGFTPLMYMEPAVAWVRVDQLGQHHAAEHALRISKLLFFGTEYLVGVEPPVLRLEYPSDAAPRYVSAVQRVQPLHAPLQQLSENSEDESNASGTASEAPSHSEGVEAEGADEATRKLLRRKEQLETRKATLEKHRLRMQEILRGGSVSSEVEVRPRLLVPDTNCFIDHLSLLQAIVAAPAQPYTLAVPVVVMTELEGLRLSGRVGPAARAALGWVGAAGAALRLATSRGSLLASRACTAEQDAPARATNDDRVLATALNLHTNIAADQGNILQLMLGWVGAAGAALRLATSRGSLLASRACTAEQDAPARATNDDRVLATALNLHTNIAADQGNILQLMLGWVGAAGAALRLATSRGSLLASRACTAEQDAPARATNDDRVLATALNLHTNIAADQGNILQLMLGWVGAAGAALRLATSRGSLLASRACTAEQDAPARATNDDRVLATALNLHTNIAADQGNILQLMLGWVGAAGAALRLATSRGSLLASRACTAEQDAPARATNDDRVLATALNLHTNIAADQDTRGDDGRESKVVRRVREVVLLTDDRNLRVKALAAELPTRDLPSFVQWAGLNRDDTTTGAPPPAEEPAAAARN</sequence>
<dbReference type="Pfam" id="PF10374">
    <property type="entry name" value="EST1"/>
    <property type="match status" value="1"/>
</dbReference>
<feature type="compositionally biased region" description="Polar residues" evidence="6">
    <location>
        <begin position="147"/>
        <end position="174"/>
    </location>
</feature>
<keyword evidence="11" id="KW-1185">Reference proteome</keyword>
<feature type="compositionally biased region" description="Low complexity" evidence="6">
    <location>
        <begin position="676"/>
        <end position="700"/>
    </location>
</feature>
<comment type="caution">
    <text evidence="10">The sequence shown here is derived from an EMBL/GenBank/DDBJ whole genome shotgun (WGS) entry which is preliminary data.</text>
</comment>
<feature type="compositionally biased region" description="Basic and acidic residues" evidence="6">
    <location>
        <begin position="373"/>
        <end position="384"/>
    </location>
</feature>
<dbReference type="EMBL" id="JARGEI010000012">
    <property type="protein sequence ID" value="KAJ8722697.1"/>
    <property type="molecule type" value="Genomic_DNA"/>
</dbReference>
<keyword evidence="4" id="KW-0866">Nonsense-mediated mRNA decay</keyword>
<evidence type="ECO:0000256" key="2">
    <source>
        <dbReference type="ARBA" id="ARBA00004496"/>
    </source>
</evidence>
<feature type="region of interest" description="Disordered" evidence="6">
    <location>
        <begin position="714"/>
        <end position="740"/>
    </location>
</feature>
<dbReference type="SUPFAM" id="SSF81995">
    <property type="entry name" value="beta-sandwich domain of Sec23/24"/>
    <property type="match status" value="1"/>
</dbReference>
<dbReference type="GO" id="GO:0000184">
    <property type="term" value="P:nuclear-transcribed mRNA catabolic process, nonsense-mediated decay"/>
    <property type="evidence" value="ECO:0007669"/>
    <property type="project" value="UniProtKB-KW"/>
</dbReference>
<dbReference type="InterPro" id="IPR002716">
    <property type="entry name" value="PIN_dom"/>
</dbReference>
<feature type="compositionally biased region" description="Basic and acidic residues" evidence="6">
    <location>
        <begin position="428"/>
        <end position="442"/>
    </location>
</feature>
<evidence type="ECO:0000256" key="1">
    <source>
        <dbReference type="ARBA" id="ARBA00004123"/>
    </source>
</evidence>
<evidence type="ECO:0000256" key="3">
    <source>
        <dbReference type="ARBA" id="ARBA00022490"/>
    </source>
</evidence>
<feature type="domain" description="PIN" evidence="9">
    <location>
        <begin position="1468"/>
        <end position="1574"/>
    </location>
</feature>
<proteinExistence type="predicted"/>
<feature type="compositionally biased region" description="Polar residues" evidence="6">
    <location>
        <begin position="416"/>
        <end position="425"/>
    </location>
</feature>
<dbReference type="GO" id="GO:0070034">
    <property type="term" value="F:telomerase RNA binding"/>
    <property type="evidence" value="ECO:0007669"/>
    <property type="project" value="TreeGrafter"/>
</dbReference>
<dbReference type="PANTHER" id="PTHR15696:SF0">
    <property type="entry name" value="TELOMERASE-BINDING PROTEIN EST1A"/>
    <property type="match status" value="1"/>
</dbReference>
<gene>
    <name evidence="10" type="ORF">PYW07_003877</name>
</gene>
<name>A0AAD8DTH2_MYTSE</name>
<dbReference type="GO" id="GO:0005697">
    <property type="term" value="C:telomerase holoenzyme complex"/>
    <property type="evidence" value="ECO:0007669"/>
    <property type="project" value="TreeGrafter"/>
</dbReference>
<feature type="compositionally biased region" description="Polar residues" evidence="6">
    <location>
        <begin position="1400"/>
        <end position="1409"/>
    </location>
</feature>
<dbReference type="InterPro" id="IPR018834">
    <property type="entry name" value="DNA/RNA-bd_Est1-type"/>
</dbReference>
<dbReference type="InterPro" id="IPR045153">
    <property type="entry name" value="Est1/Ebs1-like"/>
</dbReference>
<evidence type="ECO:0000256" key="4">
    <source>
        <dbReference type="ARBA" id="ARBA00023161"/>
    </source>
</evidence>
<dbReference type="InterPro" id="IPR019458">
    <property type="entry name" value="Est1-like_N"/>
</dbReference>
<evidence type="ECO:0000259" key="7">
    <source>
        <dbReference type="Pfam" id="PF10373"/>
    </source>
</evidence>
<feature type="compositionally biased region" description="Basic and acidic residues" evidence="6">
    <location>
        <begin position="1"/>
        <end position="10"/>
    </location>
</feature>
<evidence type="ECO:0000313" key="10">
    <source>
        <dbReference type="EMBL" id="KAJ8722697.1"/>
    </source>
</evidence>
<feature type="compositionally biased region" description="Polar residues" evidence="6">
    <location>
        <begin position="46"/>
        <end position="61"/>
    </location>
</feature>
<feature type="region of interest" description="Disordered" evidence="6">
    <location>
        <begin position="416"/>
        <end position="702"/>
    </location>
</feature>
<feature type="compositionally biased region" description="Basic and acidic residues" evidence="6">
    <location>
        <begin position="501"/>
        <end position="512"/>
    </location>
</feature>
<feature type="compositionally biased region" description="Polar residues" evidence="6">
    <location>
        <begin position="255"/>
        <end position="265"/>
    </location>
</feature>
<feature type="region of interest" description="Disordered" evidence="6">
    <location>
        <begin position="328"/>
        <end position="387"/>
    </location>
</feature>
<accession>A0AAD8DTH2</accession>
<evidence type="ECO:0000256" key="6">
    <source>
        <dbReference type="SAM" id="MobiDB-lite"/>
    </source>
</evidence>
<dbReference type="GO" id="GO:0005737">
    <property type="term" value="C:cytoplasm"/>
    <property type="evidence" value="ECO:0007669"/>
    <property type="project" value="UniProtKB-SubCell"/>
</dbReference>
<keyword evidence="5" id="KW-0539">Nucleus</keyword>
<feature type="compositionally biased region" description="Basic and acidic residues" evidence="6">
    <location>
        <begin position="131"/>
        <end position="146"/>
    </location>
</feature>
<feature type="compositionally biased region" description="Basic and acidic residues" evidence="6">
    <location>
        <begin position="175"/>
        <end position="184"/>
    </location>
</feature>
<dbReference type="Proteomes" id="UP001231518">
    <property type="component" value="Chromosome 15"/>
</dbReference>
<dbReference type="Gene3D" id="1.25.40.10">
    <property type="entry name" value="Tetratricopeptide repeat domain"/>
    <property type="match status" value="1"/>
</dbReference>
<protein>
    <recommendedName>
        <fullName evidence="12">Telomerase-binding protein EST1A</fullName>
    </recommendedName>
</protein>
<evidence type="ECO:0000259" key="8">
    <source>
        <dbReference type="Pfam" id="PF10374"/>
    </source>
</evidence>
<feature type="compositionally biased region" description="Polar residues" evidence="6">
    <location>
        <begin position="337"/>
        <end position="372"/>
    </location>
</feature>
<dbReference type="Pfam" id="PF10373">
    <property type="entry name" value="EST1_DNA_bind"/>
    <property type="match status" value="1"/>
</dbReference>
<evidence type="ECO:0000313" key="11">
    <source>
        <dbReference type="Proteomes" id="UP001231518"/>
    </source>
</evidence>
<dbReference type="InterPro" id="IPR011990">
    <property type="entry name" value="TPR-like_helical_dom_sf"/>
</dbReference>
<feature type="compositionally biased region" description="Basic and acidic residues" evidence="6">
    <location>
        <begin position="459"/>
        <end position="487"/>
    </location>
</feature>
<feature type="region of interest" description="Disordered" evidence="6">
    <location>
        <begin position="236"/>
        <end position="265"/>
    </location>
</feature>
<dbReference type="SUPFAM" id="SSF48452">
    <property type="entry name" value="TPR-like"/>
    <property type="match status" value="1"/>
</dbReference>
<feature type="compositionally biased region" description="Basic and acidic residues" evidence="6">
    <location>
        <begin position="522"/>
        <end position="541"/>
    </location>
</feature>
<feature type="domain" description="DNA/RNA-binding" evidence="7">
    <location>
        <begin position="991"/>
        <end position="1318"/>
    </location>
</feature>
<feature type="domain" description="PIN" evidence="9">
    <location>
        <begin position="1809"/>
        <end position="1875"/>
    </location>
</feature>
<keyword evidence="3" id="KW-0963">Cytoplasm</keyword>
<dbReference type="PANTHER" id="PTHR15696">
    <property type="entry name" value="SMG-7 SUPPRESSOR WITH MORPHOLOGICAL EFFECT ON GENITALIA PROTEIN 7"/>
    <property type="match status" value="1"/>
</dbReference>
<evidence type="ECO:0000259" key="9">
    <source>
        <dbReference type="Pfam" id="PF13638"/>
    </source>
</evidence>
<feature type="region of interest" description="Disordered" evidence="6">
    <location>
        <begin position="1"/>
        <end position="222"/>
    </location>
</feature>